<name>A0A1L9B436_9BACT</name>
<gene>
    <name evidence="2" type="ORF">BON30_31560</name>
</gene>
<dbReference type="RefSeq" id="WP_071902170.1">
    <property type="nucleotide sequence ID" value="NZ_MPIN01000009.1"/>
</dbReference>
<keyword evidence="3" id="KW-1185">Reference proteome</keyword>
<feature type="compositionally biased region" description="Basic and acidic residues" evidence="1">
    <location>
        <begin position="45"/>
        <end position="63"/>
    </location>
</feature>
<dbReference type="Proteomes" id="UP000182229">
    <property type="component" value="Unassembled WGS sequence"/>
</dbReference>
<reference evidence="2 3" key="2">
    <citation type="submission" date="2016-12" db="EMBL/GenBank/DDBJ databases">
        <title>Draft Genome Sequence of Cystobacter ferrugineus Strain Cbfe23.</title>
        <authorList>
            <person name="Akbar S."/>
            <person name="Dowd S.E."/>
            <person name="Stevens D.C."/>
        </authorList>
    </citation>
    <scope>NUCLEOTIDE SEQUENCE [LARGE SCALE GENOMIC DNA]</scope>
    <source>
        <strain evidence="2 3">Cbfe23</strain>
    </source>
</reference>
<dbReference type="EMBL" id="MPIN01000009">
    <property type="protein sequence ID" value="OJH37022.1"/>
    <property type="molecule type" value="Genomic_DNA"/>
</dbReference>
<dbReference type="AlphaFoldDB" id="A0A1L9B436"/>
<dbReference type="STRING" id="83449.BON30_31560"/>
<organism evidence="2 3">
    <name type="scientific">Cystobacter ferrugineus</name>
    <dbReference type="NCBI Taxonomy" id="83449"/>
    <lineage>
        <taxon>Bacteria</taxon>
        <taxon>Pseudomonadati</taxon>
        <taxon>Myxococcota</taxon>
        <taxon>Myxococcia</taxon>
        <taxon>Myxococcales</taxon>
        <taxon>Cystobacterineae</taxon>
        <taxon>Archangiaceae</taxon>
        <taxon>Cystobacter</taxon>
    </lineage>
</organism>
<comment type="caution">
    <text evidence="2">The sequence shown here is derived from an EMBL/GenBank/DDBJ whole genome shotgun (WGS) entry which is preliminary data.</text>
</comment>
<proteinExistence type="predicted"/>
<sequence length="494" mass="54499">MGTQQRTPPSEPLRETLELLLARADDHQPSLPSGLDPESVQGAPRPERLPRRAEVPLLDRPDADPNALPEQRWGVIAPEGSEGDALLRAIAPLVEHRARQQDAEVKIYRVRPDMDAAQAVTWRERVYRDERVPAEERPRYLLVLGSPEQVSFELQHVLAQGAFVGRLHFATPEGTPDLAGLGAYVDKVLAHEHSTEQAEAADVLLYTASDESKATVQGHQLLMEPCRKMVETRWLPKQLARRLQVLRGEESEALPRVAGAARSGVLLSVSHGLGAPKGGWASAEKQRARQGALCLTPELELTADTVRQLPFLPGGMWFCVACFGAATPRKSAFHAWLSMLAKQKLFPGRPEAVLGNLPQPGEPSFLAALPQALLANPLGPLAFVGHSDLAWNFGFAHLDNLSESRASRILSALEVLAKGSRVGVALDALMRSFRDVNDSLMSAYQERQEALEEERPDPTDPKRLGYLWMLRNDLRGYLLLGDPAVRLQFRRATR</sequence>
<accession>A0A1L9B436</accession>
<evidence type="ECO:0000313" key="2">
    <source>
        <dbReference type="EMBL" id="OJH37022.1"/>
    </source>
</evidence>
<dbReference type="OrthoDB" id="3078209at2"/>
<evidence type="ECO:0000313" key="3">
    <source>
        <dbReference type="Proteomes" id="UP000182229"/>
    </source>
</evidence>
<feature type="region of interest" description="Disordered" evidence="1">
    <location>
        <begin position="22"/>
        <end position="68"/>
    </location>
</feature>
<evidence type="ECO:0000256" key="1">
    <source>
        <dbReference type="SAM" id="MobiDB-lite"/>
    </source>
</evidence>
<reference evidence="3" key="1">
    <citation type="submission" date="2016-11" db="EMBL/GenBank/DDBJ databases">
        <authorList>
            <person name="Shukria A."/>
            <person name="Stevens D.C."/>
        </authorList>
    </citation>
    <scope>NUCLEOTIDE SEQUENCE [LARGE SCALE GENOMIC DNA]</scope>
    <source>
        <strain evidence="3">Cbfe23</strain>
    </source>
</reference>
<evidence type="ECO:0008006" key="4">
    <source>
        <dbReference type="Google" id="ProtNLM"/>
    </source>
</evidence>
<protein>
    <recommendedName>
        <fullName evidence="4">CHAT domain-containing protein</fullName>
    </recommendedName>
</protein>